<dbReference type="EMBL" id="VCGU01000005">
    <property type="protein sequence ID" value="TRY74776.1"/>
    <property type="molecule type" value="Genomic_DNA"/>
</dbReference>
<evidence type="ECO:0000259" key="2">
    <source>
        <dbReference type="PROSITE" id="PS51205"/>
    </source>
</evidence>
<dbReference type="Gene3D" id="1.25.40.20">
    <property type="entry name" value="Ankyrin repeat-containing domain"/>
    <property type="match status" value="3"/>
</dbReference>
<feature type="repeat" description="ANK" evidence="1">
    <location>
        <begin position="708"/>
        <end position="728"/>
    </location>
</feature>
<dbReference type="GO" id="GO:0045022">
    <property type="term" value="P:early endosome to late endosome transport"/>
    <property type="evidence" value="ECO:0007669"/>
    <property type="project" value="TreeGrafter"/>
</dbReference>
<dbReference type="PROSITE" id="PS50297">
    <property type="entry name" value="ANK_REP_REGION"/>
    <property type="match status" value="6"/>
</dbReference>
<dbReference type="GO" id="GO:0005085">
    <property type="term" value="F:guanyl-nucleotide exchange factor activity"/>
    <property type="evidence" value="ECO:0007669"/>
    <property type="project" value="TreeGrafter"/>
</dbReference>
<dbReference type="GO" id="GO:0005770">
    <property type="term" value="C:late endosome"/>
    <property type="evidence" value="ECO:0007669"/>
    <property type="project" value="TreeGrafter"/>
</dbReference>
<feature type="domain" description="VPS9" evidence="2">
    <location>
        <begin position="240"/>
        <end position="378"/>
    </location>
</feature>
<accession>A0A553PAR9</accession>
<dbReference type="InterPro" id="IPR003123">
    <property type="entry name" value="VPS9"/>
</dbReference>
<feature type="repeat" description="ANK" evidence="1">
    <location>
        <begin position="743"/>
        <end position="775"/>
    </location>
</feature>
<dbReference type="InterPro" id="IPR051248">
    <property type="entry name" value="UPF0507/Ank_repeat_27"/>
</dbReference>
<proteinExistence type="predicted"/>
<dbReference type="SMART" id="SM00248">
    <property type="entry name" value="ANK"/>
    <property type="match status" value="7"/>
</dbReference>
<dbReference type="InterPro" id="IPR002110">
    <property type="entry name" value="Ankyrin_rpt"/>
</dbReference>
<dbReference type="PANTHER" id="PTHR24170:SF2">
    <property type="entry name" value="ANKYRIN REPEAT DOMAIN-CONTAINING PROTEIN 27"/>
    <property type="match status" value="1"/>
</dbReference>
<organism evidence="3 4">
    <name type="scientific">Tigriopus californicus</name>
    <name type="common">Marine copepod</name>
    <dbReference type="NCBI Taxonomy" id="6832"/>
    <lineage>
        <taxon>Eukaryota</taxon>
        <taxon>Metazoa</taxon>
        <taxon>Ecdysozoa</taxon>
        <taxon>Arthropoda</taxon>
        <taxon>Crustacea</taxon>
        <taxon>Multicrustacea</taxon>
        <taxon>Hexanauplia</taxon>
        <taxon>Copepoda</taxon>
        <taxon>Harpacticoida</taxon>
        <taxon>Harpacticidae</taxon>
        <taxon>Tigriopus</taxon>
    </lineage>
</organism>
<dbReference type="InterPro" id="IPR037191">
    <property type="entry name" value="VPS9_dom_sf"/>
</dbReference>
<dbReference type="Pfam" id="PF12796">
    <property type="entry name" value="Ank_2"/>
    <property type="match status" value="3"/>
</dbReference>
<dbReference type="Gene3D" id="1.20.1050.80">
    <property type="entry name" value="VPS9 domain"/>
    <property type="match status" value="1"/>
</dbReference>
<dbReference type="Pfam" id="PF00023">
    <property type="entry name" value="Ank"/>
    <property type="match status" value="1"/>
</dbReference>
<feature type="repeat" description="ANK" evidence="1">
    <location>
        <begin position="519"/>
        <end position="540"/>
    </location>
</feature>
<dbReference type="GO" id="GO:0000149">
    <property type="term" value="F:SNARE binding"/>
    <property type="evidence" value="ECO:0007669"/>
    <property type="project" value="TreeGrafter"/>
</dbReference>
<dbReference type="OMA" id="AMETYIM"/>
<dbReference type="Pfam" id="PF02204">
    <property type="entry name" value="VPS9"/>
    <property type="match status" value="1"/>
</dbReference>
<dbReference type="GO" id="GO:0005769">
    <property type="term" value="C:early endosome"/>
    <property type="evidence" value="ECO:0007669"/>
    <property type="project" value="TreeGrafter"/>
</dbReference>
<dbReference type="PROSITE" id="PS50088">
    <property type="entry name" value="ANK_REPEAT"/>
    <property type="match status" value="7"/>
</dbReference>
<dbReference type="SUPFAM" id="SSF109993">
    <property type="entry name" value="VPS9 domain"/>
    <property type="match status" value="1"/>
</dbReference>
<keyword evidence="4" id="KW-1185">Reference proteome</keyword>
<feature type="repeat" description="ANK" evidence="1">
    <location>
        <begin position="674"/>
        <end position="706"/>
    </location>
</feature>
<dbReference type="GO" id="GO:0005886">
    <property type="term" value="C:plasma membrane"/>
    <property type="evidence" value="ECO:0007669"/>
    <property type="project" value="TreeGrafter"/>
</dbReference>
<reference evidence="3 4" key="1">
    <citation type="journal article" date="2018" name="Nat. Ecol. Evol.">
        <title>Genomic signatures of mitonuclear coevolution across populations of Tigriopus californicus.</title>
        <authorList>
            <person name="Barreto F.S."/>
            <person name="Watson E.T."/>
            <person name="Lima T.G."/>
            <person name="Willett C.S."/>
            <person name="Edmands S."/>
            <person name="Li W."/>
            <person name="Burton R.S."/>
        </authorList>
    </citation>
    <scope>NUCLEOTIDE SEQUENCE [LARGE SCALE GENOMIC DNA]</scope>
    <source>
        <strain evidence="3 4">San Diego</strain>
    </source>
</reference>
<feature type="repeat" description="ANK" evidence="1">
    <location>
        <begin position="486"/>
        <end position="514"/>
    </location>
</feature>
<evidence type="ECO:0000256" key="1">
    <source>
        <dbReference type="PROSITE-ProRule" id="PRU00023"/>
    </source>
</evidence>
<dbReference type="SUPFAM" id="SSF48403">
    <property type="entry name" value="Ankyrin repeat"/>
    <property type="match status" value="1"/>
</dbReference>
<dbReference type="OrthoDB" id="411646at2759"/>
<comment type="caution">
    <text evidence="3">The sequence shown here is derived from an EMBL/GenBank/DDBJ whole genome shotgun (WGS) entry which is preliminary data.</text>
</comment>
<dbReference type="InterPro" id="IPR036770">
    <property type="entry name" value="Ankyrin_rpt-contain_sf"/>
</dbReference>
<dbReference type="GO" id="GO:0030133">
    <property type="term" value="C:transport vesicle"/>
    <property type="evidence" value="ECO:0007669"/>
    <property type="project" value="TreeGrafter"/>
</dbReference>
<sequence>MAAYDENLEENPFYNHLKVTYPDLVSKCVEEEWIICVPRRLALGSLSIPAQRHITAHILVPNPEMPNTHFTSLNDVEIRRRDSNLVVIDANGETSLVKIDFSEYFYDNDLNKFRVLCVSAPLCSNEGKKVDLSKVEEPKKLDTVQECQDFLVLEVGGPKLLSDFEPYLNKLKSEVLQLNQDFSIRLIHRIFQELCSETVQHVIRFFPKFQASSALKTAIETYLYSQLNTFFLDQILLHNLEEQEAFNVALRGLSYIPPKIICTGSSHFAPNLAKSSHILSKLRFQSTPKDKTLLLQDCFDSLLETDVEDDVIAADDLLPAVVYSIIASDVPDWIGQIGVIKMKPPEEYKFVDPKMSYTVTTFEAALEHIKGIDLCDIHRRSFERLILDCHQDVFRLVLQDKFEELRKRLLLRNRNQHSVETESLHHPLCDCKECDQSDDGSVQELMVDTIGPKGMTLLHFACALRKPLIVELLISLGAQVDVPDSSGMTALHLSAKLGHQNALLLLLHAGADVNRTCLSGYSPLHWACLQGHDSCVKALIYYCEHRSIALDLNATNGLGNAPLHLCAKWGFSKAVRLLIEYHAERSILNQDQDSPLDVAQNSNIRAMLQSPADNNDLNYFKSPTTSMQIEKKNQNLKLFKAVRAGESALVFRLLQERLKSHVPMRSSLLMYDKQGLSLLHAAVKSHNQEVVRRLVEMGVPVLVHAQSSGMTPLHLAALNNDQKVVELLCRQVSAKGLNAQDKLGNTCLHYCVESGDVEIMSHLLSKGASPYLKNFSGLCPYDMATKSGNVKITNLIQKFEN</sequence>
<evidence type="ECO:0000313" key="3">
    <source>
        <dbReference type="EMBL" id="TRY74776.1"/>
    </source>
</evidence>
<protein>
    <recommendedName>
        <fullName evidence="2">VPS9 domain-containing protein</fullName>
    </recommendedName>
</protein>
<name>A0A553PAR9_TIGCA</name>
<feature type="repeat" description="ANK" evidence="1">
    <location>
        <begin position="558"/>
        <end position="590"/>
    </location>
</feature>
<dbReference type="Proteomes" id="UP000318571">
    <property type="component" value="Chromosome 2"/>
</dbReference>
<feature type="repeat" description="ANK" evidence="1">
    <location>
        <begin position="453"/>
        <end position="485"/>
    </location>
</feature>
<gene>
    <name evidence="3" type="ORF">TCAL_09513</name>
</gene>
<dbReference type="GO" id="GO:0097422">
    <property type="term" value="C:tubular endosome"/>
    <property type="evidence" value="ECO:0007669"/>
    <property type="project" value="TreeGrafter"/>
</dbReference>
<dbReference type="PROSITE" id="PS51205">
    <property type="entry name" value="VPS9"/>
    <property type="match status" value="1"/>
</dbReference>
<evidence type="ECO:0000313" key="4">
    <source>
        <dbReference type="Proteomes" id="UP000318571"/>
    </source>
</evidence>
<dbReference type="AlphaFoldDB" id="A0A553PAR9"/>
<keyword evidence="1" id="KW-0040">ANK repeat</keyword>
<dbReference type="PANTHER" id="PTHR24170">
    <property type="entry name" value="ANKYRIN REPEAT DOMAIN-CONTAINING PROTEIN 27"/>
    <property type="match status" value="1"/>
</dbReference>
<dbReference type="STRING" id="6832.A0A553PAR9"/>